<dbReference type="GO" id="GO:0005742">
    <property type="term" value="C:mitochondrial outer membrane translocase complex"/>
    <property type="evidence" value="ECO:0007669"/>
    <property type="project" value="InterPro"/>
</dbReference>
<proteinExistence type="inferred from homology"/>
<dbReference type="PANTHER" id="PTHR32409:SF3">
    <property type="entry name" value="MITOCHONDRIAL IMPORT RECEPTOR SUBUNIT TOM20-1-RELATED"/>
    <property type="match status" value="1"/>
</dbReference>
<dbReference type="Gene3D" id="1.25.40.10">
    <property type="entry name" value="Tetratricopeptide repeat domain"/>
    <property type="match status" value="1"/>
</dbReference>
<organism evidence="12 13">
    <name type="scientific">Cinnamomum micranthum f. kanehirae</name>
    <dbReference type="NCBI Taxonomy" id="337451"/>
    <lineage>
        <taxon>Eukaryota</taxon>
        <taxon>Viridiplantae</taxon>
        <taxon>Streptophyta</taxon>
        <taxon>Embryophyta</taxon>
        <taxon>Tracheophyta</taxon>
        <taxon>Spermatophyta</taxon>
        <taxon>Magnoliopsida</taxon>
        <taxon>Magnoliidae</taxon>
        <taxon>Laurales</taxon>
        <taxon>Lauraceae</taxon>
        <taxon>Cinnamomum</taxon>
    </lineage>
</organism>
<dbReference type="Proteomes" id="UP000283530">
    <property type="component" value="Unassembled WGS sequence"/>
</dbReference>
<evidence type="ECO:0000256" key="1">
    <source>
        <dbReference type="ARBA" id="ARBA00003450"/>
    </source>
</evidence>
<dbReference type="InterPro" id="IPR010547">
    <property type="entry name" value="TOM20_imprt_rcpt"/>
</dbReference>
<evidence type="ECO:0000256" key="10">
    <source>
        <dbReference type="ARBA" id="ARBA00023136"/>
    </source>
</evidence>
<feature type="transmembrane region" description="Helical" evidence="11">
    <location>
        <begin position="173"/>
        <end position="191"/>
    </location>
</feature>
<dbReference type="EMBL" id="QPKB01000003">
    <property type="protein sequence ID" value="RWR79973.1"/>
    <property type="molecule type" value="Genomic_DNA"/>
</dbReference>
<dbReference type="Pfam" id="PF06552">
    <property type="entry name" value="TOM20_plant"/>
    <property type="match status" value="1"/>
</dbReference>
<comment type="function">
    <text evidence="1">Central component of the receptor complex responsible for the recognition and translocation of cytosolically synthesized mitochondrial preproteins. Together with TOM22 functions as the transit peptide receptor at the surface of the mitochondrion outer membrane and facilitates the movement of preproteins into the translocation pore.</text>
</comment>
<evidence type="ECO:0000256" key="11">
    <source>
        <dbReference type="SAM" id="Phobius"/>
    </source>
</evidence>
<dbReference type="STRING" id="337451.A0A3S3Q773"/>
<evidence type="ECO:0000256" key="2">
    <source>
        <dbReference type="ARBA" id="ARBA00004572"/>
    </source>
</evidence>
<evidence type="ECO:0000256" key="7">
    <source>
        <dbReference type="ARBA" id="ARBA00022927"/>
    </source>
</evidence>
<keyword evidence="4" id="KW-0813">Transport</keyword>
<protein>
    <submittedName>
        <fullName evidence="12">Mitochondrial import receptor subunit TOM20-like protein</fullName>
    </submittedName>
</protein>
<keyword evidence="12" id="KW-0675">Receptor</keyword>
<dbReference type="GO" id="GO:0045040">
    <property type="term" value="P:protein insertion into mitochondrial outer membrane"/>
    <property type="evidence" value="ECO:0007669"/>
    <property type="project" value="InterPro"/>
</dbReference>
<keyword evidence="5 11" id="KW-0812">Transmembrane</keyword>
<keyword evidence="13" id="KW-1185">Reference proteome</keyword>
<keyword evidence="6" id="KW-1000">Mitochondrion outer membrane</keyword>
<reference evidence="12 13" key="1">
    <citation type="journal article" date="2019" name="Nat. Plants">
        <title>Stout camphor tree genome fills gaps in understanding of flowering plant genome evolution.</title>
        <authorList>
            <person name="Chaw S.M."/>
            <person name="Liu Y.C."/>
            <person name="Wu Y.W."/>
            <person name="Wang H.Y."/>
            <person name="Lin C.I."/>
            <person name="Wu C.S."/>
            <person name="Ke H.M."/>
            <person name="Chang L.Y."/>
            <person name="Hsu C.Y."/>
            <person name="Yang H.T."/>
            <person name="Sudianto E."/>
            <person name="Hsu M.H."/>
            <person name="Wu K.P."/>
            <person name="Wang L.N."/>
            <person name="Leebens-Mack J.H."/>
            <person name="Tsai I.J."/>
        </authorList>
    </citation>
    <scope>NUCLEOTIDE SEQUENCE [LARGE SCALE GENOMIC DNA]</scope>
    <source>
        <strain evidence="13">cv. Chaw 1501</strain>
        <tissue evidence="12">Young leaves</tissue>
    </source>
</reference>
<comment type="caution">
    <text evidence="12">The sequence shown here is derived from an EMBL/GenBank/DDBJ whole genome shotgun (WGS) entry which is preliminary data.</text>
</comment>
<gene>
    <name evidence="12" type="ORF">CKAN_00857800</name>
</gene>
<keyword evidence="7" id="KW-0653">Protein transport</keyword>
<evidence type="ECO:0000256" key="8">
    <source>
        <dbReference type="ARBA" id="ARBA00022989"/>
    </source>
</evidence>
<keyword evidence="8 11" id="KW-1133">Transmembrane helix</keyword>
<dbReference type="SUPFAM" id="SSF48452">
    <property type="entry name" value="TPR-like"/>
    <property type="match status" value="1"/>
</dbReference>
<keyword evidence="10 11" id="KW-0472">Membrane</keyword>
<accession>A0A3S3Q773</accession>
<evidence type="ECO:0000256" key="6">
    <source>
        <dbReference type="ARBA" id="ARBA00022787"/>
    </source>
</evidence>
<evidence type="ECO:0000256" key="5">
    <source>
        <dbReference type="ARBA" id="ARBA00022692"/>
    </source>
</evidence>
<evidence type="ECO:0000313" key="12">
    <source>
        <dbReference type="EMBL" id="RWR79973.1"/>
    </source>
</evidence>
<keyword evidence="9" id="KW-0496">Mitochondrion</keyword>
<dbReference type="AlphaFoldDB" id="A0A3S3Q773"/>
<dbReference type="OrthoDB" id="1056333at2759"/>
<evidence type="ECO:0000256" key="4">
    <source>
        <dbReference type="ARBA" id="ARBA00022448"/>
    </source>
</evidence>
<dbReference type="PANTHER" id="PTHR32409">
    <property type="entry name" value="MITOCHONDRIAL IMPORT RECEPTOR SUBUNIT TOM20-1-RELATED"/>
    <property type="match status" value="1"/>
</dbReference>
<evidence type="ECO:0000313" key="13">
    <source>
        <dbReference type="Proteomes" id="UP000283530"/>
    </source>
</evidence>
<dbReference type="GO" id="GO:0015031">
    <property type="term" value="P:protein transport"/>
    <property type="evidence" value="ECO:0007669"/>
    <property type="project" value="UniProtKB-KW"/>
</dbReference>
<comment type="similarity">
    <text evidence="3">Belongs to the Tom20 family.</text>
</comment>
<dbReference type="InterPro" id="IPR011990">
    <property type="entry name" value="TPR-like_helical_dom_sf"/>
</dbReference>
<comment type="subcellular location">
    <subcellularLocation>
        <location evidence="2">Mitochondrion outer membrane</location>
        <topology evidence="2">Single-pass membrane protein</topology>
    </subcellularLocation>
</comment>
<evidence type="ECO:0000256" key="3">
    <source>
        <dbReference type="ARBA" id="ARBA00005792"/>
    </source>
</evidence>
<sequence length="201" mass="22190">MEMPQTDLDRILFFEHARITAETHYARNPLDADNLTRWGGSLIELSQFQGGAESVKMLQDAISKLEEALTINPKKHDTLWCLGNALTSQAFTIPDFDLAEVLFKKASQYFQQALDEDPGNELYLKSLELSAKAPELHSEIQRQGVIQQAAAAASSSALNVKASKKKESSDLKYDILGWAILAIAIVAWAGMAKSHLPPPPR</sequence>
<evidence type="ECO:0000256" key="9">
    <source>
        <dbReference type="ARBA" id="ARBA00023128"/>
    </source>
</evidence>
<name>A0A3S3Q773_9MAGN</name>